<dbReference type="EMBL" id="JBFOLJ010000021">
    <property type="protein sequence ID" value="KAL2459642.1"/>
    <property type="molecule type" value="Genomic_DNA"/>
</dbReference>
<evidence type="ECO:0000313" key="2">
    <source>
        <dbReference type="Proteomes" id="UP001604277"/>
    </source>
</evidence>
<keyword evidence="2" id="KW-1185">Reference proteome</keyword>
<protein>
    <submittedName>
        <fullName evidence="1">Uncharacterized protein</fullName>
    </submittedName>
</protein>
<dbReference type="AlphaFoldDB" id="A0ABD1P6Z2"/>
<gene>
    <name evidence="1" type="ORF">Fot_54386</name>
</gene>
<comment type="caution">
    <text evidence="1">The sequence shown here is derived from an EMBL/GenBank/DDBJ whole genome shotgun (WGS) entry which is preliminary data.</text>
</comment>
<evidence type="ECO:0000313" key="1">
    <source>
        <dbReference type="EMBL" id="KAL2459642.1"/>
    </source>
</evidence>
<reference evidence="2" key="1">
    <citation type="submission" date="2024-07" db="EMBL/GenBank/DDBJ databases">
        <title>Two chromosome-level genome assemblies of Korean endemic species Abeliophyllum distichum and Forsythia ovata (Oleaceae).</title>
        <authorList>
            <person name="Jang H."/>
        </authorList>
    </citation>
    <scope>NUCLEOTIDE SEQUENCE [LARGE SCALE GENOMIC DNA]</scope>
</reference>
<proteinExistence type="predicted"/>
<name>A0ABD1P6Z2_9LAMI</name>
<accession>A0ABD1P6Z2</accession>
<organism evidence="1 2">
    <name type="scientific">Forsythia ovata</name>
    <dbReference type="NCBI Taxonomy" id="205694"/>
    <lineage>
        <taxon>Eukaryota</taxon>
        <taxon>Viridiplantae</taxon>
        <taxon>Streptophyta</taxon>
        <taxon>Embryophyta</taxon>
        <taxon>Tracheophyta</taxon>
        <taxon>Spermatophyta</taxon>
        <taxon>Magnoliopsida</taxon>
        <taxon>eudicotyledons</taxon>
        <taxon>Gunneridae</taxon>
        <taxon>Pentapetalae</taxon>
        <taxon>asterids</taxon>
        <taxon>lamiids</taxon>
        <taxon>Lamiales</taxon>
        <taxon>Oleaceae</taxon>
        <taxon>Forsythieae</taxon>
        <taxon>Forsythia</taxon>
    </lineage>
</organism>
<sequence length="149" mass="16461">MGFDMKLRKGQLELEMTQSSANSESPICVANMESDFYLSSIGEASLNVGSDGGQMMKYSTQMLIGTRTYLLNHAASCVVTKESVGKHISLAFLWKAYLTRISGMPKFHKSKSIMLENIDKDAPGCTFQAVDRGVTLTTLTDKAEELRDY</sequence>
<dbReference type="Proteomes" id="UP001604277">
    <property type="component" value="Unassembled WGS sequence"/>
</dbReference>